<dbReference type="EMBL" id="GGEC01089743">
    <property type="protein sequence ID" value="MBX70227.1"/>
    <property type="molecule type" value="Transcribed_RNA"/>
</dbReference>
<accession>A0A2P2QTC1</accession>
<organism evidence="1">
    <name type="scientific">Rhizophora mucronata</name>
    <name type="common">Asiatic mangrove</name>
    <dbReference type="NCBI Taxonomy" id="61149"/>
    <lineage>
        <taxon>Eukaryota</taxon>
        <taxon>Viridiplantae</taxon>
        <taxon>Streptophyta</taxon>
        <taxon>Embryophyta</taxon>
        <taxon>Tracheophyta</taxon>
        <taxon>Spermatophyta</taxon>
        <taxon>Magnoliopsida</taxon>
        <taxon>eudicotyledons</taxon>
        <taxon>Gunneridae</taxon>
        <taxon>Pentapetalae</taxon>
        <taxon>rosids</taxon>
        <taxon>fabids</taxon>
        <taxon>Malpighiales</taxon>
        <taxon>Rhizophoraceae</taxon>
        <taxon>Rhizophora</taxon>
    </lineage>
</organism>
<proteinExistence type="predicted"/>
<reference evidence="1" key="1">
    <citation type="submission" date="2018-02" db="EMBL/GenBank/DDBJ databases">
        <title>Rhizophora mucronata_Transcriptome.</title>
        <authorList>
            <person name="Meera S.P."/>
            <person name="Sreeshan A."/>
            <person name="Augustine A."/>
        </authorList>
    </citation>
    <scope>NUCLEOTIDE SEQUENCE</scope>
    <source>
        <tissue evidence="1">Leaf</tissue>
    </source>
</reference>
<name>A0A2P2QTC1_RHIMU</name>
<protein>
    <submittedName>
        <fullName evidence="1">Uncharacterized protein</fullName>
    </submittedName>
</protein>
<sequence>MGSEKRLNMQSLIHVLQRCYFHDLNL</sequence>
<dbReference type="AlphaFoldDB" id="A0A2P2QTC1"/>
<evidence type="ECO:0000313" key="1">
    <source>
        <dbReference type="EMBL" id="MBX70227.1"/>
    </source>
</evidence>